<evidence type="ECO:0000313" key="4">
    <source>
        <dbReference type="EMBL" id="KAJ1960276.1"/>
    </source>
</evidence>
<evidence type="ECO:0000259" key="3">
    <source>
        <dbReference type="Pfam" id="PF00327"/>
    </source>
</evidence>
<evidence type="ECO:0000256" key="1">
    <source>
        <dbReference type="ARBA" id="ARBA00007594"/>
    </source>
</evidence>
<dbReference type="AlphaFoldDB" id="A0A9W8E5R4"/>
<sequence>MSLLPQLRWIGPVARTAGSIRHRSLHTSPSRLTTPVESNTPNQLIRVRLYRSLIGLHKNTRKVAESMGLCKVGAIKTFPVAPNVVGNLVRLKEIIKVELVNDRNLPSRSPPKGYQVVKKFNGDPYVD</sequence>
<reference evidence="4" key="1">
    <citation type="submission" date="2022-07" db="EMBL/GenBank/DDBJ databases">
        <title>Phylogenomic reconstructions and comparative analyses of Kickxellomycotina fungi.</title>
        <authorList>
            <person name="Reynolds N.K."/>
            <person name="Stajich J.E."/>
            <person name="Barry K."/>
            <person name="Grigoriev I.V."/>
            <person name="Crous P."/>
            <person name="Smith M.E."/>
        </authorList>
    </citation>
    <scope>NUCLEOTIDE SEQUENCE</scope>
    <source>
        <strain evidence="4">RSA 1196</strain>
    </source>
</reference>
<accession>A0A9W8E5R4</accession>
<gene>
    <name evidence="4" type="ORF">IWQ62_004290</name>
</gene>
<dbReference type="InterPro" id="IPR036919">
    <property type="entry name" value="Ribo_uL30_ferredoxin-like_sf"/>
</dbReference>
<feature type="region of interest" description="Disordered" evidence="2">
    <location>
        <begin position="108"/>
        <end position="127"/>
    </location>
</feature>
<dbReference type="OrthoDB" id="509901at2759"/>
<proteinExistence type="inferred from homology"/>
<protein>
    <recommendedName>
        <fullName evidence="3">Large ribosomal subunit protein uL30-like ferredoxin-like fold domain-containing protein</fullName>
    </recommendedName>
</protein>
<comment type="similarity">
    <text evidence="1">Belongs to the universal ribosomal protein uL30 family.</text>
</comment>
<dbReference type="InterPro" id="IPR016082">
    <property type="entry name" value="Ribosomal_uL30_ferredoxin-like"/>
</dbReference>
<dbReference type="SUPFAM" id="SSF55129">
    <property type="entry name" value="Ribosomal protein L30p/L7e"/>
    <property type="match status" value="1"/>
</dbReference>
<dbReference type="Pfam" id="PF00327">
    <property type="entry name" value="Ribosomal_L30"/>
    <property type="match status" value="1"/>
</dbReference>
<dbReference type="Proteomes" id="UP001150925">
    <property type="component" value="Unassembled WGS sequence"/>
</dbReference>
<feature type="domain" description="Large ribosomal subunit protein uL30-like ferredoxin-like fold" evidence="3">
    <location>
        <begin position="45"/>
        <end position="88"/>
    </location>
</feature>
<dbReference type="EMBL" id="JANBPY010001382">
    <property type="protein sequence ID" value="KAJ1960276.1"/>
    <property type="molecule type" value="Genomic_DNA"/>
</dbReference>
<organism evidence="4 5">
    <name type="scientific">Dispira parvispora</name>
    <dbReference type="NCBI Taxonomy" id="1520584"/>
    <lineage>
        <taxon>Eukaryota</taxon>
        <taxon>Fungi</taxon>
        <taxon>Fungi incertae sedis</taxon>
        <taxon>Zoopagomycota</taxon>
        <taxon>Kickxellomycotina</taxon>
        <taxon>Dimargaritomycetes</taxon>
        <taxon>Dimargaritales</taxon>
        <taxon>Dimargaritaceae</taxon>
        <taxon>Dispira</taxon>
    </lineage>
</organism>
<name>A0A9W8E5R4_9FUNG</name>
<dbReference type="Gene3D" id="3.30.1390.20">
    <property type="entry name" value="Ribosomal protein L30, ferredoxin-like fold domain"/>
    <property type="match status" value="1"/>
</dbReference>
<evidence type="ECO:0000313" key="5">
    <source>
        <dbReference type="Proteomes" id="UP001150925"/>
    </source>
</evidence>
<comment type="caution">
    <text evidence="4">The sequence shown here is derived from an EMBL/GenBank/DDBJ whole genome shotgun (WGS) entry which is preliminary data.</text>
</comment>
<keyword evidence="5" id="KW-1185">Reference proteome</keyword>
<evidence type="ECO:0000256" key="2">
    <source>
        <dbReference type="SAM" id="MobiDB-lite"/>
    </source>
</evidence>